<dbReference type="PANTHER" id="PTHR13723:SF167">
    <property type="entry name" value="A DISINTEGRIN AND METALLOPROTEINASE WITH THROMBOSPONDIN MOTIFS 18"/>
    <property type="match status" value="1"/>
</dbReference>
<dbReference type="InterPro" id="IPR002870">
    <property type="entry name" value="Peptidase_M12B_N"/>
</dbReference>
<feature type="binding site" evidence="13">
    <location>
        <position position="427"/>
    </location>
    <ligand>
        <name>Zn(2+)</name>
        <dbReference type="ChEBI" id="CHEBI:29105"/>
        <note>catalytic</note>
    </ligand>
</feature>
<feature type="disulfide bond" evidence="14">
    <location>
        <begin position="385"/>
        <end position="392"/>
    </location>
</feature>
<evidence type="ECO:0000256" key="5">
    <source>
        <dbReference type="ARBA" id="ARBA00022723"/>
    </source>
</evidence>
<dbReference type="InterPro" id="IPR041645">
    <property type="entry name" value="ADAMTS_CR_2"/>
</dbReference>
<proteinExistence type="predicted"/>
<dbReference type="PROSITE" id="PS50215">
    <property type="entry name" value="ADAM_MEPRO"/>
    <property type="match status" value="1"/>
</dbReference>
<dbReference type="GO" id="GO:0031012">
    <property type="term" value="C:extracellular matrix"/>
    <property type="evidence" value="ECO:0007669"/>
    <property type="project" value="TreeGrafter"/>
</dbReference>
<keyword evidence="2" id="KW-0964">Secreted</keyword>
<dbReference type="GO" id="GO:0001525">
    <property type="term" value="P:angiogenesis"/>
    <property type="evidence" value="ECO:0007669"/>
    <property type="project" value="Ensembl"/>
</dbReference>
<evidence type="ECO:0000256" key="2">
    <source>
        <dbReference type="ARBA" id="ARBA00022525"/>
    </source>
</evidence>
<keyword evidence="9 13" id="KW-0862">Zinc</keyword>
<dbReference type="InterPro" id="IPR045371">
    <property type="entry name" value="ADAMTS_CR_3"/>
</dbReference>
<feature type="domain" description="Peptidase M12B" evidence="17">
    <location>
        <begin position="283"/>
        <end position="479"/>
    </location>
</feature>
<feature type="disulfide bond" evidence="14">
    <location>
        <begin position="582"/>
        <end position="619"/>
    </location>
</feature>
<evidence type="ECO:0000256" key="11">
    <source>
        <dbReference type="ARBA" id="ARBA00023157"/>
    </source>
</evidence>
<dbReference type="InterPro" id="IPR024079">
    <property type="entry name" value="MetalloPept_cat_dom_sf"/>
</dbReference>
<comment type="cofactor">
    <cofactor evidence="13">
        <name>Zn(2+)</name>
        <dbReference type="ChEBI" id="CHEBI:29105"/>
    </cofactor>
    <text evidence="13">Binds 1 zinc ion per subunit.</text>
</comment>
<dbReference type="GeneTree" id="ENSGT00940000157553"/>
<dbReference type="PROSITE" id="PS50092">
    <property type="entry name" value="TSP1"/>
    <property type="match status" value="4"/>
</dbReference>
<dbReference type="InterPro" id="IPR001590">
    <property type="entry name" value="Peptidase_M12B"/>
</dbReference>
<dbReference type="FunFam" id="2.20.100.10:FF:000007">
    <property type="entry name" value="Thrombospondin 1"/>
    <property type="match status" value="1"/>
</dbReference>
<dbReference type="PANTHER" id="PTHR13723">
    <property type="entry name" value="ADAMTS A DISINTEGRIN AND METALLOPROTEASE WITH THROMBOSPONDIN MOTIFS PROTEASE"/>
    <property type="match status" value="1"/>
</dbReference>
<feature type="domain" description="PLAC" evidence="18">
    <location>
        <begin position="1139"/>
        <end position="1176"/>
    </location>
</feature>
<feature type="disulfide bond" evidence="14">
    <location>
        <begin position="502"/>
        <end position="527"/>
    </location>
</feature>
<feature type="disulfide bond" evidence="14">
    <location>
        <begin position="597"/>
        <end position="609"/>
    </location>
</feature>
<dbReference type="Gene3D" id="3.40.390.10">
    <property type="entry name" value="Collagenase (Catalytic Domain)"/>
    <property type="match status" value="2"/>
</dbReference>
<accession>A0A8C9Z3M0</accession>
<keyword evidence="7" id="KW-0677">Repeat</keyword>
<evidence type="ECO:0000259" key="18">
    <source>
        <dbReference type="PROSITE" id="PS50900"/>
    </source>
</evidence>
<dbReference type="GO" id="GO:0006508">
    <property type="term" value="P:proteolysis"/>
    <property type="evidence" value="ECO:0007669"/>
    <property type="project" value="UniProtKB-KW"/>
</dbReference>
<dbReference type="InterPro" id="IPR010294">
    <property type="entry name" value="ADAMTS_spacer1"/>
</dbReference>
<keyword evidence="3" id="KW-0272">Extracellular matrix</keyword>
<dbReference type="InterPro" id="IPR036383">
    <property type="entry name" value="TSP1_rpt_sf"/>
</dbReference>
<dbReference type="PROSITE" id="PS50900">
    <property type="entry name" value="PLAC"/>
    <property type="match status" value="1"/>
</dbReference>
<dbReference type="Pfam" id="PF17771">
    <property type="entry name" value="ADAMTS_CR_2"/>
    <property type="match status" value="1"/>
</dbReference>
<feature type="binding site" evidence="13">
    <location>
        <position position="474"/>
    </location>
    <ligand>
        <name>Ca(2+)</name>
        <dbReference type="ChEBI" id="CHEBI:29108"/>
        <label>1</label>
    </ligand>
</feature>
<dbReference type="InterPro" id="IPR013273">
    <property type="entry name" value="ADAMTS/ADAMTS-like"/>
</dbReference>
<dbReference type="InterPro" id="IPR050439">
    <property type="entry name" value="ADAMTS_ADAMTS-like"/>
</dbReference>
<dbReference type="Pfam" id="PF01421">
    <property type="entry name" value="Reprolysin"/>
    <property type="match status" value="1"/>
</dbReference>
<comment type="caution">
    <text evidence="15">Lacks conserved residue(s) required for the propagation of feature annotation.</text>
</comment>
<reference evidence="19" key="1">
    <citation type="submission" date="2025-08" db="UniProtKB">
        <authorList>
            <consortium name="Ensembl"/>
        </authorList>
    </citation>
    <scope>IDENTIFICATION</scope>
</reference>
<keyword evidence="10" id="KW-0482">Metalloprotease</keyword>
<evidence type="ECO:0000256" key="7">
    <source>
        <dbReference type="ARBA" id="ARBA00022737"/>
    </source>
</evidence>
<evidence type="ECO:0000256" key="6">
    <source>
        <dbReference type="ARBA" id="ARBA00022729"/>
    </source>
</evidence>
<dbReference type="FunFam" id="2.60.120.830:FF:000001">
    <property type="entry name" value="A disintegrin and metalloproteinase with thrombospondin motifs 1"/>
    <property type="match status" value="1"/>
</dbReference>
<dbReference type="Gene3D" id="2.60.120.830">
    <property type="match status" value="1"/>
</dbReference>
<dbReference type="Gene3D" id="3.40.1620.60">
    <property type="match status" value="1"/>
</dbReference>
<keyword evidence="11 14" id="KW-1015">Disulfide bond</keyword>
<dbReference type="Pfam" id="PF19030">
    <property type="entry name" value="TSP1_ADAMTS"/>
    <property type="match status" value="3"/>
</dbReference>
<evidence type="ECO:0000256" key="4">
    <source>
        <dbReference type="ARBA" id="ARBA00022670"/>
    </source>
</evidence>
<keyword evidence="6" id="KW-0732">Signal</keyword>
<evidence type="ECO:0000256" key="15">
    <source>
        <dbReference type="PROSITE-ProRule" id="PRU00276"/>
    </source>
</evidence>
<name>A0A8C9Z3M0_SANLU</name>
<evidence type="ECO:0000256" key="13">
    <source>
        <dbReference type="PIRSR" id="PIRSR613273-2"/>
    </source>
</evidence>
<keyword evidence="13" id="KW-0106">Calcium</keyword>
<evidence type="ECO:0000256" key="1">
    <source>
        <dbReference type="ARBA" id="ARBA00004498"/>
    </source>
</evidence>
<dbReference type="SUPFAM" id="SSF82895">
    <property type="entry name" value="TSP-1 type 1 repeat"/>
    <property type="match status" value="4"/>
</dbReference>
<evidence type="ECO:0000259" key="17">
    <source>
        <dbReference type="PROSITE" id="PS50215"/>
    </source>
</evidence>
<dbReference type="CDD" id="cd04273">
    <property type="entry name" value="ZnMc_ADAMTS_like"/>
    <property type="match status" value="1"/>
</dbReference>
<evidence type="ECO:0000256" key="8">
    <source>
        <dbReference type="ARBA" id="ARBA00022801"/>
    </source>
</evidence>
<evidence type="ECO:0000256" key="3">
    <source>
        <dbReference type="ARBA" id="ARBA00022530"/>
    </source>
</evidence>
<feature type="binding site" evidence="13">
    <location>
        <position position="286"/>
    </location>
    <ligand>
        <name>Ca(2+)</name>
        <dbReference type="ChEBI" id="CHEBI:29108"/>
        <label>2</label>
    </ligand>
</feature>
<evidence type="ECO:0000256" key="16">
    <source>
        <dbReference type="SAM" id="MobiDB-lite"/>
    </source>
</evidence>
<feature type="binding site" evidence="13">
    <location>
        <position position="286"/>
    </location>
    <ligand>
        <name>Ca(2+)</name>
        <dbReference type="ChEBI" id="CHEBI:29108"/>
        <label>1</label>
    </ligand>
</feature>
<evidence type="ECO:0000256" key="12">
    <source>
        <dbReference type="ARBA" id="ARBA00023180"/>
    </source>
</evidence>
<feature type="disulfide bond" evidence="14">
    <location>
        <begin position="547"/>
        <end position="558"/>
    </location>
</feature>
<keyword evidence="12" id="KW-0325">Glycoprotein</keyword>
<dbReference type="GO" id="GO:0004222">
    <property type="term" value="F:metalloendopeptidase activity"/>
    <property type="evidence" value="ECO:0007669"/>
    <property type="project" value="InterPro"/>
</dbReference>
<dbReference type="Proteomes" id="UP000694568">
    <property type="component" value="Unplaced"/>
</dbReference>
<dbReference type="SMART" id="SM00209">
    <property type="entry name" value="TSP1"/>
    <property type="match status" value="3"/>
</dbReference>
<dbReference type="InterPro" id="IPR010909">
    <property type="entry name" value="PLAC"/>
</dbReference>
<dbReference type="Pfam" id="PF00090">
    <property type="entry name" value="TSP_1"/>
    <property type="match status" value="1"/>
</dbReference>
<gene>
    <name evidence="19" type="primary">adamts18</name>
</gene>
<feature type="compositionally biased region" description="Basic residues" evidence="16">
    <location>
        <begin position="214"/>
        <end position="229"/>
    </location>
</feature>
<organism evidence="19 20">
    <name type="scientific">Sander lucioperca</name>
    <name type="common">Pike-perch</name>
    <name type="synonym">Perca lucioperca</name>
    <dbReference type="NCBI Taxonomy" id="283035"/>
    <lineage>
        <taxon>Eukaryota</taxon>
        <taxon>Metazoa</taxon>
        <taxon>Chordata</taxon>
        <taxon>Craniata</taxon>
        <taxon>Vertebrata</taxon>
        <taxon>Euteleostomi</taxon>
        <taxon>Actinopterygii</taxon>
        <taxon>Neopterygii</taxon>
        <taxon>Teleostei</taxon>
        <taxon>Neoteleostei</taxon>
        <taxon>Acanthomorphata</taxon>
        <taxon>Eupercaria</taxon>
        <taxon>Perciformes</taxon>
        <taxon>Percoidei</taxon>
        <taxon>Percidae</taxon>
        <taxon>Luciopercinae</taxon>
        <taxon>Sander</taxon>
    </lineage>
</organism>
<dbReference type="Pfam" id="PF01562">
    <property type="entry name" value="Pep_M12B_propep"/>
    <property type="match status" value="1"/>
</dbReference>
<feature type="binding site" evidence="13">
    <location>
        <position position="477"/>
    </location>
    <ligand>
        <name>Ca(2+)</name>
        <dbReference type="ChEBI" id="CHEBI:29108"/>
        <label>2</label>
    </ligand>
</feature>
<evidence type="ECO:0000313" key="20">
    <source>
        <dbReference type="Proteomes" id="UP000694568"/>
    </source>
</evidence>
<keyword evidence="20" id="KW-1185">Reference proteome</keyword>
<keyword evidence="8" id="KW-0378">Hydrolase</keyword>
<evidence type="ECO:0000256" key="9">
    <source>
        <dbReference type="ARBA" id="ARBA00022833"/>
    </source>
</evidence>
<feature type="disulfide bond" evidence="14">
    <location>
        <begin position="513"/>
        <end position="534"/>
    </location>
</feature>
<dbReference type="InterPro" id="IPR000884">
    <property type="entry name" value="TSP1_rpt"/>
</dbReference>
<sequence length="1177" mass="132005">MKEDVRKCIWQRTQIRHKITPGAEISKYLMLATWHSHVTSFPSLFSSDYVFVTPVEVDSEGRYLTHDVARRSHRSRRSLSSSLQYRLSAFGQDMHLDLHPSSVVGPGFTVQTLGSDGIATVMHDVGFHNCLYQGFIRNLSASSAAISTCSGLSGLIRVSQEEYLIAPLPQHLATRHNYSTPDGHHPHVVYKRSAEHIVHRKSSTGSSTTDNPHLHHHQQQHHHHDYQHGKLQRQHFCGRRKQNAPKPPAEDSFIMPDEFAIPEAEGPGRAKRSPINSNRVGGLNVETLVVADRKMLEKHGRDNVTTYVLTVMNMVSSLFKDGTIGTDINIVVVSLLLLEQDPLGLTINHHADQSLNSFCQWQSGLVGKGGKRHDHAVLLTGLDICSWKNEPCDTLGKTTLASGFVLRRVQDTYMVLSFFFSSFGMIHDGEGNPCRKTEGNIMSPTLAGNNGVFFWSTCSRQYLSRFLGTAQASCLVDEPKQIGQYKYPEQLPGQLYNADTQCKWQFGSKAKLCSLDFVKDICKSLWCHRTGHRCETKFMPAAEGTSCGPDMWCRRGQCVKYGEHGPRAVHGQWSAWSQWSDCSRTCGGGVMYRERSCTSPRPQNNGKFCSGSSRLNQLCNTRPCPINAVDFRAQQCAEYNSKPFRGWYYKWKPYTKVDDEDICKLYCIAEDFDFFFAMSSRVKDGTSCSDHKGDVCIDGVCEAVGCDQILGSKASLDACGACKGDNSTCKFFKGQYTLQHRANEYYSMVTVPAGARSIHVQEMEVSTSYLAARSLKRNYYLTGDWTVDWPGKFHFGGTVFDYQRSFNKPESLYAAGPTNETLVFEILLQGKNPGVVWEYTLPRTERKPDYSWGVVRSDCSCSRSCGGGQQTRTLRCLRKVTYQREEAVVHSLCPVISPAQVQPCHTQACPPEWSTGSCSVGGHAEARPVSLKRSIGHFSDKRTTGMCGCDALICVSDFCDFFYFLLVHLQCSKTCGRGLRKRSVFCRSTDPGAKAVVVPDSMCRQHHRPKAQETCVLRRCPKNERLQWIPTPWGESDCFQELYVEFPIRRCRNMAKPLVDLQQGCNRGPCPELPRVVPGRTSSSAVVLGWYSSPWQQCSVSCGGGVQTRSIQCLRQGRPAAGCLPHQRPVTSRACNTHFYEQCMDHFSWCHLVPQHGVCNHKFYGQQCCKSCSSKRQ</sequence>
<dbReference type="GO" id="GO:0046872">
    <property type="term" value="F:metal ion binding"/>
    <property type="evidence" value="ECO:0007669"/>
    <property type="project" value="UniProtKB-KW"/>
</dbReference>
<dbReference type="Ensembl" id="ENSSLUT00000033732.1">
    <property type="protein sequence ID" value="ENSSLUP00000032701.1"/>
    <property type="gene ID" value="ENSSLUG00000014575.1"/>
</dbReference>
<dbReference type="Gene3D" id="2.20.100.10">
    <property type="entry name" value="Thrombospondin type-1 (TSP1) repeat"/>
    <property type="match status" value="4"/>
</dbReference>
<dbReference type="Pfam" id="PF05986">
    <property type="entry name" value="ADAMTS_spacer1"/>
    <property type="match status" value="1"/>
</dbReference>
<comment type="subcellular location">
    <subcellularLocation>
        <location evidence="1">Secreted</location>
        <location evidence="1">Extracellular space</location>
        <location evidence="1">Extracellular matrix</location>
    </subcellularLocation>
</comment>
<evidence type="ECO:0000256" key="14">
    <source>
        <dbReference type="PIRSR" id="PIRSR613273-3"/>
    </source>
</evidence>
<dbReference type="GO" id="GO:0030198">
    <property type="term" value="P:extracellular matrix organization"/>
    <property type="evidence" value="ECO:0007669"/>
    <property type="project" value="InterPro"/>
</dbReference>
<dbReference type="Pfam" id="PF08686">
    <property type="entry name" value="PLAC"/>
    <property type="match status" value="1"/>
</dbReference>
<protein>
    <submittedName>
        <fullName evidence="19">ADAM metallopeptidase with thrombospondin type 1 motif 18</fullName>
    </submittedName>
</protein>
<reference evidence="19" key="2">
    <citation type="submission" date="2025-09" db="UniProtKB">
        <authorList>
            <consortium name="Ensembl"/>
        </authorList>
    </citation>
    <scope>IDENTIFICATION</scope>
</reference>
<evidence type="ECO:0000256" key="10">
    <source>
        <dbReference type="ARBA" id="ARBA00023049"/>
    </source>
</evidence>
<feature type="binding site" evidence="13">
    <location>
        <position position="374"/>
    </location>
    <ligand>
        <name>Ca(2+)</name>
        <dbReference type="ChEBI" id="CHEBI:29108"/>
        <label>1</label>
    </ligand>
</feature>
<keyword evidence="4" id="KW-0645">Protease</keyword>
<dbReference type="AlphaFoldDB" id="A0A8C9Z3M0"/>
<evidence type="ECO:0000313" key="19">
    <source>
        <dbReference type="Ensembl" id="ENSSLUP00000032701.1"/>
    </source>
</evidence>
<feature type="binding site" evidence="13">
    <location>
        <position position="477"/>
    </location>
    <ligand>
        <name>Ca(2+)</name>
        <dbReference type="ChEBI" id="CHEBI:29108"/>
        <label>1</label>
    </ligand>
</feature>
<dbReference type="Pfam" id="PF19236">
    <property type="entry name" value="ADAMTS_CR_3"/>
    <property type="match status" value="1"/>
</dbReference>
<dbReference type="SUPFAM" id="SSF55486">
    <property type="entry name" value="Metalloproteases ('zincins'), catalytic domain"/>
    <property type="match status" value="1"/>
</dbReference>
<feature type="disulfide bond" evidence="14">
    <location>
        <begin position="586"/>
        <end position="624"/>
    </location>
</feature>
<feature type="disulfide bond" evidence="14">
    <location>
        <begin position="522"/>
        <end position="553"/>
    </location>
</feature>
<feature type="disulfide bond" evidence="14">
    <location>
        <begin position="434"/>
        <end position="458"/>
    </location>
</feature>
<feature type="region of interest" description="Disordered" evidence="16">
    <location>
        <begin position="198"/>
        <end position="229"/>
    </location>
</feature>
<keyword evidence="5 13" id="KW-0479">Metal-binding</keyword>
<dbReference type="PRINTS" id="PR01857">
    <property type="entry name" value="ADAMTSFAMILY"/>
</dbReference>